<proteinExistence type="inferred from homology"/>
<protein>
    <submittedName>
        <fullName evidence="5">Glucan endo-1,3-beta-glucosidase GII-like</fullName>
    </submittedName>
</protein>
<keyword evidence="2" id="KW-0378">Hydrolase</keyword>
<dbReference type="EMBL" id="PQIB02000009">
    <property type="protein sequence ID" value="RLM97944.1"/>
    <property type="molecule type" value="Genomic_DNA"/>
</dbReference>
<gene>
    <name evidence="5" type="ORF">C2845_PM06G28180</name>
</gene>
<dbReference type="Pfam" id="PF00332">
    <property type="entry name" value="Glyco_hydro_17"/>
    <property type="match status" value="2"/>
</dbReference>
<evidence type="ECO:0000313" key="5">
    <source>
        <dbReference type="EMBL" id="RLM97944.1"/>
    </source>
</evidence>
<sequence>MESAACASTPPMPPSCSLQALRCSGIDAIIDETNLNALVSDTSGWVQANIQPYLGNVMFKYSTVGNEVEGGDTQKILPAMQNHNTARSLRQASAASRSHHQVLGEQRFTAAGQRLPLAYKGASGQIDLNYALFKPSSPTSNGPEYNNFFDAMTDAIYSAMVKVGASNVPTVVVSESGWPLDGGFANRRS</sequence>
<dbReference type="GO" id="GO:0005975">
    <property type="term" value="P:carbohydrate metabolic process"/>
    <property type="evidence" value="ECO:0007669"/>
    <property type="project" value="InterPro"/>
</dbReference>
<evidence type="ECO:0000313" key="6">
    <source>
        <dbReference type="Proteomes" id="UP000275267"/>
    </source>
</evidence>
<evidence type="ECO:0000256" key="1">
    <source>
        <dbReference type="ARBA" id="ARBA00008773"/>
    </source>
</evidence>
<reference evidence="6" key="1">
    <citation type="journal article" date="2019" name="Nat. Commun.">
        <title>The genome of broomcorn millet.</title>
        <authorList>
            <person name="Zou C."/>
            <person name="Miki D."/>
            <person name="Li D."/>
            <person name="Tang Q."/>
            <person name="Xiao L."/>
            <person name="Rajput S."/>
            <person name="Deng P."/>
            <person name="Jia W."/>
            <person name="Huang R."/>
            <person name="Zhang M."/>
            <person name="Sun Y."/>
            <person name="Hu J."/>
            <person name="Fu X."/>
            <person name="Schnable P.S."/>
            <person name="Li F."/>
            <person name="Zhang H."/>
            <person name="Feng B."/>
            <person name="Zhu X."/>
            <person name="Liu R."/>
            <person name="Schnable J.C."/>
            <person name="Zhu J.-K."/>
            <person name="Zhang H."/>
        </authorList>
    </citation>
    <scope>NUCLEOTIDE SEQUENCE [LARGE SCALE GENOMIC DNA]</scope>
</reference>
<dbReference type="InterPro" id="IPR000490">
    <property type="entry name" value="Glyco_hydro_17"/>
</dbReference>
<organism evidence="5 6">
    <name type="scientific">Panicum miliaceum</name>
    <name type="common">Proso millet</name>
    <name type="synonym">Broomcorn millet</name>
    <dbReference type="NCBI Taxonomy" id="4540"/>
    <lineage>
        <taxon>Eukaryota</taxon>
        <taxon>Viridiplantae</taxon>
        <taxon>Streptophyta</taxon>
        <taxon>Embryophyta</taxon>
        <taxon>Tracheophyta</taxon>
        <taxon>Spermatophyta</taxon>
        <taxon>Magnoliopsida</taxon>
        <taxon>Liliopsida</taxon>
        <taxon>Poales</taxon>
        <taxon>Poaceae</taxon>
        <taxon>PACMAD clade</taxon>
        <taxon>Panicoideae</taxon>
        <taxon>Panicodae</taxon>
        <taxon>Paniceae</taxon>
        <taxon>Panicinae</taxon>
        <taxon>Panicum</taxon>
        <taxon>Panicum sect. Panicum</taxon>
    </lineage>
</organism>
<comment type="similarity">
    <text evidence="1 4">Belongs to the glycosyl hydrolase 17 family.</text>
</comment>
<evidence type="ECO:0000256" key="3">
    <source>
        <dbReference type="ARBA" id="ARBA00023295"/>
    </source>
</evidence>
<dbReference type="SUPFAM" id="SSF51445">
    <property type="entry name" value="(Trans)glycosidases"/>
    <property type="match status" value="1"/>
</dbReference>
<dbReference type="Gene3D" id="3.20.20.80">
    <property type="entry name" value="Glycosidases"/>
    <property type="match status" value="2"/>
</dbReference>
<keyword evidence="6" id="KW-1185">Reference proteome</keyword>
<dbReference type="AlphaFoldDB" id="A0A3L6R811"/>
<dbReference type="STRING" id="4540.A0A3L6R811"/>
<keyword evidence="3" id="KW-0326">Glycosidase</keyword>
<dbReference type="InterPro" id="IPR017853">
    <property type="entry name" value="GH"/>
</dbReference>
<comment type="caution">
    <text evidence="5">The sequence shown here is derived from an EMBL/GenBank/DDBJ whole genome shotgun (WGS) entry which is preliminary data.</text>
</comment>
<name>A0A3L6R811_PANMI</name>
<dbReference type="InterPro" id="IPR044965">
    <property type="entry name" value="Glyco_hydro_17_plant"/>
</dbReference>
<dbReference type="Proteomes" id="UP000275267">
    <property type="component" value="Unassembled WGS sequence"/>
</dbReference>
<dbReference type="GO" id="GO:0004553">
    <property type="term" value="F:hydrolase activity, hydrolyzing O-glycosyl compounds"/>
    <property type="evidence" value="ECO:0007669"/>
    <property type="project" value="InterPro"/>
</dbReference>
<dbReference type="PANTHER" id="PTHR32227">
    <property type="entry name" value="GLUCAN ENDO-1,3-BETA-GLUCOSIDASE BG1-RELATED-RELATED"/>
    <property type="match status" value="1"/>
</dbReference>
<accession>A0A3L6R811</accession>
<evidence type="ECO:0000256" key="4">
    <source>
        <dbReference type="RuleBase" id="RU004335"/>
    </source>
</evidence>
<dbReference type="OrthoDB" id="1405325at2759"/>
<evidence type="ECO:0000256" key="2">
    <source>
        <dbReference type="ARBA" id="ARBA00022801"/>
    </source>
</evidence>